<dbReference type="VEuPathDB" id="FungiDB:PLEOSDRAFT_172214"/>
<sequence>MANAGQICAVSNRVYVNGWIRLTGFTRLTIPKWEVCLANFPKAERHLWPRRAAYSMPSGLPVKGCFLSGAHYKTHHAELTRQGVARFCLAQLDPPQIDPHVPAAEGFFTAHVYTSTHNNTTHGATSKADPTINVHGHKKAPFRNNTDSKSKKKSALRKRQHNKTRKIQGTYLLRKLKEFQTSLSRSKIKELSNRVCTHPLLPKIVEGQPSSNLSA</sequence>
<dbReference type="AlphaFoldDB" id="A0A067N7E5"/>
<feature type="compositionally biased region" description="Basic residues" evidence="1">
    <location>
        <begin position="150"/>
        <end position="166"/>
    </location>
</feature>
<organism evidence="2 3">
    <name type="scientific">Pleurotus ostreatus (strain PC15)</name>
    <name type="common">Oyster mushroom</name>
    <dbReference type="NCBI Taxonomy" id="1137138"/>
    <lineage>
        <taxon>Eukaryota</taxon>
        <taxon>Fungi</taxon>
        <taxon>Dikarya</taxon>
        <taxon>Basidiomycota</taxon>
        <taxon>Agaricomycotina</taxon>
        <taxon>Agaricomycetes</taxon>
        <taxon>Agaricomycetidae</taxon>
        <taxon>Agaricales</taxon>
        <taxon>Pleurotineae</taxon>
        <taxon>Pleurotaceae</taxon>
        <taxon>Pleurotus</taxon>
    </lineage>
</organism>
<evidence type="ECO:0000313" key="3">
    <source>
        <dbReference type="Proteomes" id="UP000027073"/>
    </source>
</evidence>
<dbReference type="EMBL" id="KL198012">
    <property type="protein sequence ID" value="KDQ23938.1"/>
    <property type="molecule type" value="Genomic_DNA"/>
</dbReference>
<dbReference type="InParanoid" id="A0A067N7E5"/>
<dbReference type="Proteomes" id="UP000027073">
    <property type="component" value="Unassembled WGS sequence"/>
</dbReference>
<name>A0A067N7E5_PLEO1</name>
<evidence type="ECO:0000313" key="2">
    <source>
        <dbReference type="EMBL" id="KDQ23938.1"/>
    </source>
</evidence>
<dbReference type="HOGENOM" id="CLU_1283735_0_0_1"/>
<gene>
    <name evidence="2" type="ORF">PLEOSDRAFT_172214</name>
</gene>
<evidence type="ECO:0000256" key="1">
    <source>
        <dbReference type="SAM" id="MobiDB-lite"/>
    </source>
</evidence>
<proteinExistence type="predicted"/>
<protein>
    <submittedName>
        <fullName evidence="2">Uncharacterized protein</fullName>
    </submittedName>
</protein>
<reference evidence="3" key="1">
    <citation type="journal article" date="2014" name="Proc. Natl. Acad. Sci. U.S.A.">
        <title>Extensive sampling of basidiomycete genomes demonstrates inadequacy of the white-rot/brown-rot paradigm for wood decay fungi.</title>
        <authorList>
            <person name="Riley R."/>
            <person name="Salamov A.A."/>
            <person name="Brown D.W."/>
            <person name="Nagy L.G."/>
            <person name="Floudas D."/>
            <person name="Held B.W."/>
            <person name="Levasseur A."/>
            <person name="Lombard V."/>
            <person name="Morin E."/>
            <person name="Otillar R."/>
            <person name="Lindquist E.A."/>
            <person name="Sun H."/>
            <person name="LaButti K.M."/>
            <person name="Schmutz J."/>
            <person name="Jabbour D."/>
            <person name="Luo H."/>
            <person name="Baker S.E."/>
            <person name="Pisabarro A.G."/>
            <person name="Walton J.D."/>
            <person name="Blanchette R.A."/>
            <person name="Henrissat B."/>
            <person name="Martin F."/>
            <person name="Cullen D."/>
            <person name="Hibbett D.S."/>
            <person name="Grigoriev I.V."/>
        </authorList>
    </citation>
    <scope>NUCLEOTIDE SEQUENCE [LARGE SCALE GENOMIC DNA]</scope>
    <source>
        <strain evidence="3">PC15</strain>
    </source>
</reference>
<accession>A0A067N7E5</accession>
<feature type="region of interest" description="Disordered" evidence="1">
    <location>
        <begin position="119"/>
        <end position="167"/>
    </location>
</feature>